<evidence type="ECO:0000313" key="1">
    <source>
        <dbReference type="EMBL" id="TDA21006.1"/>
    </source>
</evidence>
<accession>A0A4R4FEA5</accession>
<dbReference type="EMBL" id="SMMX01000012">
    <property type="protein sequence ID" value="TDA21006.1"/>
    <property type="molecule type" value="Genomic_DNA"/>
</dbReference>
<dbReference type="AlphaFoldDB" id="A0A4R4FEA5"/>
<gene>
    <name evidence="1" type="ORF">E1963_13690</name>
</gene>
<sequence length="106" mass="12296">MNCKQEPDAKEGKVPALNPEKAYEILMNVFQACKIEPPPNCHVYFENAFLLHHLHEISAEDFSLREWEDAVSYLTGQNQSFTEPKQAKKYLLGCTLNQCEENHEKR</sequence>
<protein>
    <submittedName>
        <fullName evidence="1">Uncharacterized protein</fullName>
    </submittedName>
</protein>
<comment type="caution">
    <text evidence="1">The sequence shown here is derived from an EMBL/GenBank/DDBJ whole genome shotgun (WGS) entry which is preliminary data.</text>
</comment>
<keyword evidence="2" id="KW-1185">Reference proteome</keyword>
<dbReference type="Proteomes" id="UP000295710">
    <property type="component" value="Unassembled WGS sequence"/>
</dbReference>
<reference evidence="1 2" key="1">
    <citation type="journal article" date="2016" name="Nat. Microbiol.">
        <title>The Mouse Intestinal Bacterial Collection (miBC) provides host-specific insight into cultured diversity and functional potential of the gut microbiota.</title>
        <authorList>
            <person name="Lagkouvardos I."/>
            <person name="Pukall R."/>
            <person name="Abt B."/>
            <person name="Foesel B.U."/>
            <person name="Meier-Kolthoff J.P."/>
            <person name="Kumar N."/>
            <person name="Bresciani A."/>
            <person name="Martinez I."/>
            <person name="Just S."/>
            <person name="Ziegler C."/>
            <person name="Brugiroux S."/>
            <person name="Garzetti D."/>
            <person name="Wenning M."/>
            <person name="Bui T.P."/>
            <person name="Wang J."/>
            <person name="Hugenholtz F."/>
            <person name="Plugge C.M."/>
            <person name="Peterson D.A."/>
            <person name="Hornef M.W."/>
            <person name="Baines J.F."/>
            <person name="Smidt H."/>
            <person name="Walter J."/>
            <person name="Kristiansen K."/>
            <person name="Nielsen H.B."/>
            <person name="Haller D."/>
            <person name="Overmann J."/>
            <person name="Stecher B."/>
            <person name="Clavel T."/>
        </authorList>
    </citation>
    <scope>NUCLEOTIDE SEQUENCE [LARGE SCALE GENOMIC DNA]</scope>
    <source>
        <strain evidence="1 2">DSM 28560</strain>
    </source>
</reference>
<evidence type="ECO:0000313" key="2">
    <source>
        <dbReference type="Proteomes" id="UP000295710"/>
    </source>
</evidence>
<organism evidence="1 2">
    <name type="scientific">Extibacter muris</name>
    <dbReference type="NCBI Taxonomy" id="1796622"/>
    <lineage>
        <taxon>Bacteria</taxon>
        <taxon>Bacillati</taxon>
        <taxon>Bacillota</taxon>
        <taxon>Clostridia</taxon>
        <taxon>Lachnospirales</taxon>
        <taxon>Lachnospiraceae</taxon>
        <taxon>Extibacter</taxon>
    </lineage>
</organism>
<dbReference type="RefSeq" id="WP_132278941.1">
    <property type="nucleotide sequence ID" value="NZ_JAOBST010000034.1"/>
</dbReference>
<name>A0A4R4FEA5_9FIRM</name>
<proteinExistence type="predicted"/>